<dbReference type="InterPro" id="IPR016024">
    <property type="entry name" value="ARM-type_fold"/>
</dbReference>
<dbReference type="InterPro" id="IPR011989">
    <property type="entry name" value="ARM-like"/>
</dbReference>
<dbReference type="InterPro" id="IPR004155">
    <property type="entry name" value="PBS_lyase_HEAT"/>
</dbReference>
<sequence>MLKHLKFPALVTLTLSAGMAFAAPASKPQDKPAAAQQATPPETPAEKQIRAWHILTDGVQDAKHPDMRTQALSALSDLGSNPKANELIAAAMKDPDLDVRSAAALAAGKTKSRTLVPPLRKLLDDQEPQVVFTAASVLWKEFHDHSGEDILDAIVSGKRKANPTLIHGAQHQASKTLHNPAALAKLGVENGAGFFLGPFGFSITAIEYMRKNGTDTARVTALELLAEDKSQNTRDDLMDALTDKDIGVRAAAARLLGKFHEHRYATAIAPLLDDEKLPVRLTAAAGYINCNAAGGAKK</sequence>
<dbReference type="Proteomes" id="UP001596391">
    <property type="component" value="Unassembled WGS sequence"/>
</dbReference>
<feature type="compositionally biased region" description="Low complexity" evidence="1">
    <location>
        <begin position="25"/>
        <end position="40"/>
    </location>
</feature>
<evidence type="ECO:0000256" key="1">
    <source>
        <dbReference type="SAM" id="MobiDB-lite"/>
    </source>
</evidence>
<dbReference type="RefSeq" id="WP_263371590.1">
    <property type="nucleotide sequence ID" value="NZ_JAGSYD010000003.1"/>
</dbReference>
<feature type="region of interest" description="Disordered" evidence="1">
    <location>
        <begin position="25"/>
        <end position="46"/>
    </location>
</feature>
<feature type="chain" id="PRO_5046289591" evidence="2">
    <location>
        <begin position="23"/>
        <end position="298"/>
    </location>
</feature>
<accession>A0ABW1Z6J6</accession>
<gene>
    <name evidence="3" type="ORF">ACFQBQ_06300</name>
</gene>
<dbReference type="SUPFAM" id="SSF48371">
    <property type="entry name" value="ARM repeat"/>
    <property type="match status" value="1"/>
</dbReference>
<keyword evidence="2" id="KW-0732">Signal</keyword>
<dbReference type="SMART" id="SM00567">
    <property type="entry name" value="EZ_HEAT"/>
    <property type="match status" value="3"/>
</dbReference>
<evidence type="ECO:0000313" key="3">
    <source>
        <dbReference type="EMBL" id="MFC6645205.1"/>
    </source>
</evidence>
<dbReference type="Pfam" id="PF13646">
    <property type="entry name" value="HEAT_2"/>
    <property type="match status" value="2"/>
</dbReference>
<name>A0ABW1Z6J6_9BACT</name>
<keyword evidence="4" id="KW-1185">Reference proteome</keyword>
<dbReference type="EMBL" id="JBHSWI010000001">
    <property type="protein sequence ID" value="MFC6645205.1"/>
    <property type="molecule type" value="Genomic_DNA"/>
</dbReference>
<dbReference type="PANTHER" id="PTHR12697:SF5">
    <property type="entry name" value="DEOXYHYPUSINE HYDROXYLASE"/>
    <property type="match status" value="1"/>
</dbReference>
<evidence type="ECO:0000256" key="2">
    <source>
        <dbReference type="SAM" id="SignalP"/>
    </source>
</evidence>
<comment type="caution">
    <text evidence="3">The sequence shown here is derived from an EMBL/GenBank/DDBJ whole genome shotgun (WGS) entry which is preliminary data.</text>
</comment>
<dbReference type="PANTHER" id="PTHR12697">
    <property type="entry name" value="PBS LYASE HEAT-LIKE PROTEIN"/>
    <property type="match status" value="1"/>
</dbReference>
<evidence type="ECO:0000313" key="4">
    <source>
        <dbReference type="Proteomes" id="UP001596391"/>
    </source>
</evidence>
<feature type="signal peptide" evidence="2">
    <location>
        <begin position="1"/>
        <end position="22"/>
    </location>
</feature>
<proteinExistence type="predicted"/>
<reference evidence="4" key="1">
    <citation type="journal article" date="2019" name="Int. J. Syst. Evol. Microbiol.">
        <title>The Global Catalogue of Microorganisms (GCM) 10K type strain sequencing project: providing services to taxonomists for standard genome sequencing and annotation.</title>
        <authorList>
            <consortium name="The Broad Institute Genomics Platform"/>
            <consortium name="The Broad Institute Genome Sequencing Center for Infectious Disease"/>
            <person name="Wu L."/>
            <person name="Ma J."/>
        </authorList>
    </citation>
    <scope>NUCLEOTIDE SEQUENCE [LARGE SCALE GENOMIC DNA]</scope>
    <source>
        <strain evidence="4">CGMCC 1.16026</strain>
    </source>
</reference>
<dbReference type="Gene3D" id="1.25.10.10">
    <property type="entry name" value="Leucine-rich Repeat Variant"/>
    <property type="match status" value="2"/>
</dbReference>
<protein>
    <submittedName>
        <fullName evidence="3">HEAT repeat domain-containing protein</fullName>
    </submittedName>
</protein>
<organism evidence="3 4">
    <name type="scientific">Granulicella cerasi</name>
    <dbReference type="NCBI Taxonomy" id="741063"/>
    <lineage>
        <taxon>Bacteria</taxon>
        <taxon>Pseudomonadati</taxon>
        <taxon>Acidobacteriota</taxon>
        <taxon>Terriglobia</taxon>
        <taxon>Terriglobales</taxon>
        <taxon>Acidobacteriaceae</taxon>
        <taxon>Granulicella</taxon>
    </lineage>
</organism>